<evidence type="ECO:0000313" key="7">
    <source>
        <dbReference type="EMBL" id="MFH5230204.1"/>
    </source>
</evidence>
<dbReference type="Proteomes" id="UP001609176">
    <property type="component" value="Unassembled WGS sequence"/>
</dbReference>
<dbReference type="PANTHER" id="PTHR30055:SF234">
    <property type="entry name" value="HTH-TYPE TRANSCRIPTIONAL REGULATOR BETI"/>
    <property type="match status" value="1"/>
</dbReference>
<dbReference type="PANTHER" id="PTHR30055">
    <property type="entry name" value="HTH-TYPE TRANSCRIPTIONAL REGULATOR RUTR"/>
    <property type="match status" value="1"/>
</dbReference>
<comment type="caution">
    <text evidence="8">The sequence shown here is derived from an EMBL/GenBank/DDBJ whole genome shotgun (WGS) entry which is preliminary data.</text>
</comment>
<name>A0ABW7KRH4_9NOCA</name>
<dbReference type="PRINTS" id="PR00455">
    <property type="entry name" value="HTHTETR"/>
</dbReference>
<evidence type="ECO:0000256" key="1">
    <source>
        <dbReference type="ARBA" id="ARBA00023015"/>
    </source>
</evidence>
<keyword evidence="3" id="KW-0804">Transcription</keyword>
<dbReference type="Proteomes" id="UP001609219">
    <property type="component" value="Unassembled WGS sequence"/>
</dbReference>
<dbReference type="RefSeq" id="WP_395116213.1">
    <property type="nucleotide sequence ID" value="NZ_JBIMSN010000063.1"/>
</dbReference>
<dbReference type="PROSITE" id="PS50977">
    <property type="entry name" value="HTH_TETR_2"/>
    <property type="match status" value="1"/>
</dbReference>
<dbReference type="Pfam" id="PF00440">
    <property type="entry name" value="TetR_N"/>
    <property type="match status" value="1"/>
</dbReference>
<sequence>MRARLLDATIECLVEYGYVGTTTPRVAEKAGVTRGAQVHHFGSKTDLVMAAIRHLAAKRTDAVIRDISSVQANPDPLGAMFDLLWDIHAGPIFIATVELWVAGRTDPQLGREVAKFEPVVVNSMMTLLAEAMPAPVLKPMRDFLYTAMDALRGILISSYVDADPDRARRRWDRASANLRRIAEPELESWAGNRAR</sequence>
<gene>
    <name evidence="8" type="ORF">ACHIPV_24620</name>
    <name evidence="6" type="ORF">ACHIPZ_19780</name>
    <name evidence="7" type="ORF">ACHIRB_16700</name>
</gene>
<dbReference type="InterPro" id="IPR050109">
    <property type="entry name" value="HTH-type_TetR-like_transc_reg"/>
</dbReference>
<keyword evidence="11" id="KW-1185">Reference proteome</keyword>
<proteinExistence type="predicted"/>
<protein>
    <submittedName>
        <fullName evidence="8">TetR/AcrR family transcriptional regulator</fullName>
    </submittedName>
</protein>
<evidence type="ECO:0000259" key="5">
    <source>
        <dbReference type="PROSITE" id="PS50977"/>
    </source>
</evidence>
<evidence type="ECO:0000313" key="6">
    <source>
        <dbReference type="EMBL" id="MFH5210429.1"/>
    </source>
</evidence>
<evidence type="ECO:0000256" key="2">
    <source>
        <dbReference type="ARBA" id="ARBA00023125"/>
    </source>
</evidence>
<keyword evidence="1" id="KW-0805">Transcription regulation</keyword>
<accession>A0ABW7KRH4</accession>
<feature type="domain" description="HTH tetR-type" evidence="5">
    <location>
        <begin position="1"/>
        <end position="59"/>
    </location>
</feature>
<reference evidence="9 10" key="1">
    <citation type="submission" date="2024-10" db="EMBL/GenBank/DDBJ databases">
        <authorList>
            <person name="Riesco R."/>
        </authorList>
    </citation>
    <scope>NUCLEOTIDE SEQUENCE [LARGE SCALE GENOMIC DNA]</scope>
    <source>
        <strain evidence="8 10">NCIMB 15448</strain>
        <strain evidence="6 9">NCIMB 15449</strain>
        <strain evidence="7 11">NCIMB 15450</strain>
    </source>
</reference>
<evidence type="ECO:0000256" key="4">
    <source>
        <dbReference type="PROSITE-ProRule" id="PRU00335"/>
    </source>
</evidence>
<dbReference type="SUPFAM" id="SSF46689">
    <property type="entry name" value="Homeodomain-like"/>
    <property type="match status" value="1"/>
</dbReference>
<dbReference type="EMBL" id="JBIMSN010000063">
    <property type="protein sequence ID" value="MFH5230204.1"/>
    <property type="molecule type" value="Genomic_DNA"/>
</dbReference>
<keyword evidence="2 4" id="KW-0238">DNA-binding</keyword>
<dbReference type="EMBL" id="JBIMSO010000060">
    <property type="protein sequence ID" value="MFH5210429.1"/>
    <property type="molecule type" value="Genomic_DNA"/>
</dbReference>
<evidence type="ECO:0000313" key="11">
    <source>
        <dbReference type="Proteomes" id="UP001609219"/>
    </source>
</evidence>
<feature type="DNA-binding region" description="H-T-H motif" evidence="4">
    <location>
        <begin position="22"/>
        <end position="41"/>
    </location>
</feature>
<evidence type="ECO:0000313" key="8">
    <source>
        <dbReference type="EMBL" id="MFH5245038.1"/>
    </source>
</evidence>
<organism evidence="8 10">
    <name type="scientific">Antrihabitans spumae</name>
    <dbReference type="NCBI Taxonomy" id="3373370"/>
    <lineage>
        <taxon>Bacteria</taxon>
        <taxon>Bacillati</taxon>
        <taxon>Actinomycetota</taxon>
        <taxon>Actinomycetes</taxon>
        <taxon>Mycobacteriales</taxon>
        <taxon>Nocardiaceae</taxon>
        <taxon>Antrihabitans</taxon>
    </lineage>
</organism>
<evidence type="ECO:0000313" key="10">
    <source>
        <dbReference type="Proteomes" id="UP001609176"/>
    </source>
</evidence>
<dbReference type="EMBL" id="JBIMSP010000059">
    <property type="protein sequence ID" value="MFH5245038.1"/>
    <property type="molecule type" value="Genomic_DNA"/>
</dbReference>
<dbReference type="Proteomes" id="UP001609175">
    <property type="component" value="Unassembled WGS sequence"/>
</dbReference>
<evidence type="ECO:0000313" key="9">
    <source>
        <dbReference type="Proteomes" id="UP001609175"/>
    </source>
</evidence>
<evidence type="ECO:0000256" key="3">
    <source>
        <dbReference type="ARBA" id="ARBA00023163"/>
    </source>
</evidence>
<dbReference type="Gene3D" id="1.10.357.10">
    <property type="entry name" value="Tetracycline Repressor, domain 2"/>
    <property type="match status" value="1"/>
</dbReference>
<dbReference type="InterPro" id="IPR001647">
    <property type="entry name" value="HTH_TetR"/>
</dbReference>
<dbReference type="InterPro" id="IPR009057">
    <property type="entry name" value="Homeodomain-like_sf"/>
</dbReference>